<keyword evidence="8" id="KW-1185">Reference proteome</keyword>
<accession>A0A858SQA6</accession>
<name>A0A858SQA6_9RHOB</name>
<keyword evidence="4" id="KW-0720">Serine protease</keyword>
<evidence type="ECO:0000256" key="4">
    <source>
        <dbReference type="ARBA" id="ARBA00022825"/>
    </source>
</evidence>
<protein>
    <submittedName>
        <fullName evidence="7">S8 family serine peptidase</fullName>
    </submittedName>
</protein>
<dbReference type="SUPFAM" id="SSF52743">
    <property type="entry name" value="Subtilisin-like"/>
    <property type="match status" value="1"/>
</dbReference>
<dbReference type="RefSeq" id="WP_169640245.1">
    <property type="nucleotide sequence ID" value="NZ_CP048788.1"/>
</dbReference>
<proteinExistence type="inferred from homology"/>
<evidence type="ECO:0000256" key="2">
    <source>
        <dbReference type="ARBA" id="ARBA00022670"/>
    </source>
</evidence>
<dbReference type="Gene3D" id="3.40.50.200">
    <property type="entry name" value="Peptidase S8/S53 domain"/>
    <property type="match status" value="1"/>
</dbReference>
<dbReference type="InterPro" id="IPR015500">
    <property type="entry name" value="Peptidase_S8_subtilisin-rel"/>
</dbReference>
<evidence type="ECO:0000256" key="1">
    <source>
        <dbReference type="ARBA" id="ARBA00011073"/>
    </source>
</evidence>
<gene>
    <name evidence="7" type="ORF">G3256_07590</name>
</gene>
<dbReference type="AlphaFoldDB" id="A0A858SQA6"/>
<comment type="caution">
    <text evidence="5">Lacks conserved residue(s) required for the propagation of feature annotation.</text>
</comment>
<dbReference type="InterPro" id="IPR000209">
    <property type="entry name" value="Peptidase_S8/S53_dom"/>
</dbReference>
<feature type="domain" description="Peptidase S8/S53" evidence="6">
    <location>
        <begin position="148"/>
        <end position="398"/>
    </location>
</feature>
<dbReference type="InterPro" id="IPR036852">
    <property type="entry name" value="Peptidase_S8/S53_dom_sf"/>
</dbReference>
<evidence type="ECO:0000259" key="6">
    <source>
        <dbReference type="Pfam" id="PF00082"/>
    </source>
</evidence>
<dbReference type="PANTHER" id="PTHR43806">
    <property type="entry name" value="PEPTIDASE S8"/>
    <property type="match status" value="1"/>
</dbReference>
<dbReference type="Proteomes" id="UP000503308">
    <property type="component" value="Chromosome"/>
</dbReference>
<dbReference type="EMBL" id="CP048788">
    <property type="protein sequence ID" value="QJF51029.1"/>
    <property type="molecule type" value="Genomic_DNA"/>
</dbReference>
<dbReference type="GO" id="GO:0006508">
    <property type="term" value="P:proteolysis"/>
    <property type="evidence" value="ECO:0007669"/>
    <property type="project" value="UniProtKB-KW"/>
</dbReference>
<evidence type="ECO:0000313" key="8">
    <source>
        <dbReference type="Proteomes" id="UP000503308"/>
    </source>
</evidence>
<evidence type="ECO:0000256" key="5">
    <source>
        <dbReference type="PROSITE-ProRule" id="PRU01240"/>
    </source>
</evidence>
<dbReference type="KEGG" id="rpon:G3256_07590"/>
<dbReference type="PANTHER" id="PTHR43806:SF11">
    <property type="entry name" value="CEREVISIN-RELATED"/>
    <property type="match status" value="1"/>
</dbReference>
<evidence type="ECO:0000256" key="3">
    <source>
        <dbReference type="ARBA" id="ARBA00022801"/>
    </source>
</evidence>
<dbReference type="PRINTS" id="PR00723">
    <property type="entry name" value="SUBTILISIN"/>
</dbReference>
<sequence>MAQEEYDALAKGPLAEDRDPLSVELVTAEPVPDAVISDRVRAALPGADFSVEAAFDETADRYHFVDFPDIDPQGQERAVFEFGRALRHATDVAEANPVMPDSLYGAHHVAGLNEALFSLCETPRDNSLPFGWHHPRIDSIGAWRHTRGEGVTVAVIDTGYSDHAELRGVRTQQGEINLVEGGSNAADRFSTGLLRNPGHGTLVMSVVASRGTADPSGGTSGPGAVTGTAPAAKIMPVRAIRSVVDLNQRRIGKAIDHAVANGADVIAMALGGPTRVASTEAALRRAAQAGVVIVCAAGNCWPNVVFPAAYAAMGICTAVAALQPDLRPWKKSGRGSQVTFSAFGEQVWGAAKNAPDDPVTGVRASQGTTLATSMTAGVAALWVARHGGRAALKQKADARGSTVQAMWVRCAVAGMTPPAEWGGARDLGAGLLNARAALDAALPAASEAPEAPDLEAVSTLNVLQMHLAGTSEAAVPGHVTPEMADYAPEMIWLSYRAGARARMLESDAETPMQPDDPSEGLAALLAQDPALRSALGQ</sequence>
<dbReference type="InterPro" id="IPR050131">
    <property type="entry name" value="Peptidase_S8_subtilisin-like"/>
</dbReference>
<organism evidence="7 8">
    <name type="scientific">Roseobacter ponti</name>
    <dbReference type="NCBI Taxonomy" id="1891787"/>
    <lineage>
        <taxon>Bacteria</taxon>
        <taxon>Pseudomonadati</taxon>
        <taxon>Pseudomonadota</taxon>
        <taxon>Alphaproteobacteria</taxon>
        <taxon>Rhodobacterales</taxon>
        <taxon>Roseobacteraceae</taxon>
        <taxon>Roseobacter</taxon>
    </lineage>
</organism>
<keyword evidence="3" id="KW-0378">Hydrolase</keyword>
<keyword evidence="2" id="KW-0645">Protease</keyword>
<dbReference type="PROSITE" id="PS51892">
    <property type="entry name" value="SUBTILASE"/>
    <property type="match status" value="1"/>
</dbReference>
<comment type="similarity">
    <text evidence="1 5">Belongs to the peptidase S8 family.</text>
</comment>
<evidence type="ECO:0000313" key="7">
    <source>
        <dbReference type="EMBL" id="QJF51029.1"/>
    </source>
</evidence>
<dbReference type="GO" id="GO:0004252">
    <property type="term" value="F:serine-type endopeptidase activity"/>
    <property type="evidence" value="ECO:0007669"/>
    <property type="project" value="InterPro"/>
</dbReference>
<reference evidence="7 8" key="1">
    <citation type="submission" date="2020-02" db="EMBL/GenBank/DDBJ databases">
        <title>Genome sequence of Roseobacter ponti.</title>
        <authorList>
            <person name="Hollensteiner J."/>
            <person name="Schneider D."/>
            <person name="Poehlein A."/>
            <person name="Daniel R."/>
        </authorList>
    </citation>
    <scope>NUCLEOTIDE SEQUENCE [LARGE SCALE GENOMIC DNA]</scope>
    <source>
        <strain evidence="7 8">DSM 106830</strain>
    </source>
</reference>
<dbReference type="Pfam" id="PF00082">
    <property type="entry name" value="Peptidase_S8"/>
    <property type="match status" value="1"/>
</dbReference>